<gene>
    <name evidence="1" type="ORF">LCGC14_1163530</name>
</gene>
<organism evidence="1">
    <name type="scientific">marine sediment metagenome</name>
    <dbReference type="NCBI Taxonomy" id="412755"/>
    <lineage>
        <taxon>unclassified sequences</taxon>
        <taxon>metagenomes</taxon>
        <taxon>ecological metagenomes</taxon>
    </lineage>
</organism>
<dbReference type="EMBL" id="LAZR01005695">
    <property type="protein sequence ID" value="KKM97881.1"/>
    <property type="molecule type" value="Genomic_DNA"/>
</dbReference>
<dbReference type="AlphaFoldDB" id="A0A0F9MF04"/>
<name>A0A0F9MF04_9ZZZZ</name>
<comment type="caution">
    <text evidence="1">The sequence shown here is derived from an EMBL/GenBank/DDBJ whole genome shotgun (WGS) entry which is preliminary data.</text>
</comment>
<sequence>MTADHPIRDYPIEPTLSLSCWYAEIHPQLHKDCLIDTYDALNDREFKCQCECHKESDAANSTLDS</sequence>
<proteinExistence type="predicted"/>
<reference evidence="1" key="1">
    <citation type="journal article" date="2015" name="Nature">
        <title>Complex archaea that bridge the gap between prokaryotes and eukaryotes.</title>
        <authorList>
            <person name="Spang A."/>
            <person name="Saw J.H."/>
            <person name="Jorgensen S.L."/>
            <person name="Zaremba-Niedzwiedzka K."/>
            <person name="Martijn J."/>
            <person name="Lind A.E."/>
            <person name="van Eijk R."/>
            <person name="Schleper C."/>
            <person name="Guy L."/>
            <person name="Ettema T.J."/>
        </authorList>
    </citation>
    <scope>NUCLEOTIDE SEQUENCE</scope>
</reference>
<protein>
    <submittedName>
        <fullName evidence="1">Uncharacterized protein</fullName>
    </submittedName>
</protein>
<accession>A0A0F9MF04</accession>
<evidence type="ECO:0000313" key="1">
    <source>
        <dbReference type="EMBL" id="KKM97881.1"/>
    </source>
</evidence>